<protein>
    <submittedName>
        <fullName evidence="2">Excinuclease ABC subunit B</fullName>
    </submittedName>
</protein>
<proteinExistence type="predicted"/>
<gene>
    <name evidence="2" type="ORF">GIW73_20850</name>
</gene>
<dbReference type="GO" id="GO:0005524">
    <property type="term" value="F:ATP binding"/>
    <property type="evidence" value="ECO:0007669"/>
    <property type="project" value="InterPro"/>
</dbReference>
<dbReference type="GO" id="GO:0016887">
    <property type="term" value="F:ATP hydrolysis activity"/>
    <property type="evidence" value="ECO:0007669"/>
    <property type="project" value="InterPro"/>
</dbReference>
<organism evidence="2 3">
    <name type="scientific">Pseudomonas syringae</name>
    <dbReference type="NCBI Taxonomy" id="317"/>
    <lineage>
        <taxon>Bacteria</taxon>
        <taxon>Pseudomonadati</taxon>
        <taxon>Pseudomonadota</taxon>
        <taxon>Gammaproteobacteria</taxon>
        <taxon>Pseudomonadales</taxon>
        <taxon>Pseudomonadaceae</taxon>
        <taxon>Pseudomonas</taxon>
    </lineage>
</organism>
<dbReference type="GO" id="GO:0003677">
    <property type="term" value="F:DNA binding"/>
    <property type="evidence" value="ECO:0007669"/>
    <property type="project" value="InterPro"/>
</dbReference>
<dbReference type="AlphaFoldDB" id="A0A9Q3X534"/>
<dbReference type="PANTHER" id="PTHR24029">
    <property type="entry name" value="UVRABC SYSTEM PROTEIN B"/>
    <property type="match status" value="1"/>
</dbReference>
<dbReference type="GO" id="GO:0009380">
    <property type="term" value="C:excinuclease repair complex"/>
    <property type="evidence" value="ECO:0007669"/>
    <property type="project" value="InterPro"/>
</dbReference>
<dbReference type="SUPFAM" id="SSF52540">
    <property type="entry name" value="P-loop containing nucleoside triphosphate hydrolases"/>
    <property type="match status" value="1"/>
</dbReference>
<dbReference type="Gene3D" id="3.40.50.300">
    <property type="entry name" value="P-loop containing nucleotide triphosphate hydrolases"/>
    <property type="match status" value="1"/>
</dbReference>
<evidence type="ECO:0000313" key="3">
    <source>
        <dbReference type="Proteomes" id="UP000814207"/>
    </source>
</evidence>
<feature type="domain" description="Helicase/UvrB N-terminal" evidence="1">
    <location>
        <begin position="11"/>
        <end position="73"/>
    </location>
</feature>
<dbReference type="Pfam" id="PF04851">
    <property type="entry name" value="ResIII"/>
    <property type="match status" value="1"/>
</dbReference>
<dbReference type="PANTHER" id="PTHR24029:SF0">
    <property type="entry name" value="UVRABC SYSTEM PROTEIN B"/>
    <property type="match status" value="1"/>
</dbReference>
<dbReference type="GO" id="GO:0006289">
    <property type="term" value="P:nucleotide-excision repair"/>
    <property type="evidence" value="ECO:0007669"/>
    <property type="project" value="InterPro"/>
</dbReference>
<dbReference type="Proteomes" id="UP000814207">
    <property type="component" value="Unassembled WGS sequence"/>
</dbReference>
<accession>A0A9Q3X534</accession>
<dbReference type="InterPro" id="IPR006935">
    <property type="entry name" value="Helicase/UvrB_N"/>
</dbReference>
<dbReference type="InterPro" id="IPR027417">
    <property type="entry name" value="P-loop_NTPase"/>
</dbReference>
<evidence type="ECO:0000313" key="2">
    <source>
        <dbReference type="EMBL" id="MCF5065386.1"/>
    </source>
</evidence>
<sequence length="74" mass="7867">MSDFQLVTRFEPAGDQPEAIRQMVEGIEAGLAHQTLLGVTGSGKTFSIANVIAQINRPTLVLAPNKTLAAQLYG</sequence>
<dbReference type="InterPro" id="IPR004807">
    <property type="entry name" value="UvrB"/>
</dbReference>
<evidence type="ECO:0000259" key="1">
    <source>
        <dbReference type="Pfam" id="PF04851"/>
    </source>
</evidence>
<feature type="non-terminal residue" evidence="2">
    <location>
        <position position="74"/>
    </location>
</feature>
<name>A0A9Q3X534_PSESX</name>
<comment type="caution">
    <text evidence="2">The sequence shown here is derived from an EMBL/GenBank/DDBJ whole genome shotgun (WGS) entry which is preliminary data.</text>
</comment>
<reference evidence="2" key="1">
    <citation type="submission" date="2019-11" db="EMBL/GenBank/DDBJ databases">
        <title>Epiphytic Pseudomonas syringae from cherry orchards.</title>
        <authorList>
            <person name="Hulin M.T."/>
        </authorList>
    </citation>
    <scope>NUCLEOTIDE SEQUENCE</scope>
    <source>
        <strain evidence="2">PA-6-9A</strain>
    </source>
</reference>
<dbReference type="EMBL" id="WKEU01000113">
    <property type="protein sequence ID" value="MCF5065386.1"/>
    <property type="molecule type" value="Genomic_DNA"/>
</dbReference>